<feature type="transmembrane region" description="Helical" evidence="8">
    <location>
        <begin position="182"/>
        <end position="201"/>
    </location>
</feature>
<dbReference type="RefSeq" id="WP_121792829.1">
    <property type="nucleotide sequence ID" value="NZ_RDBF01000001.1"/>
</dbReference>
<dbReference type="InterPro" id="IPR037185">
    <property type="entry name" value="EmrE-like"/>
</dbReference>
<evidence type="ECO:0000256" key="6">
    <source>
        <dbReference type="ARBA" id="ARBA00023136"/>
    </source>
</evidence>
<dbReference type="PANTHER" id="PTHR42920">
    <property type="entry name" value="OS03G0707200 PROTEIN-RELATED"/>
    <property type="match status" value="1"/>
</dbReference>
<evidence type="ECO:0000313" key="10">
    <source>
        <dbReference type="EMBL" id="RLV57421.1"/>
    </source>
</evidence>
<organism evidence="10 11">
    <name type="scientific">Aeromicrobium phragmitis</name>
    <dbReference type="NCBI Taxonomy" id="2478914"/>
    <lineage>
        <taxon>Bacteria</taxon>
        <taxon>Bacillati</taxon>
        <taxon>Actinomycetota</taxon>
        <taxon>Actinomycetes</taxon>
        <taxon>Propionibacteriales</taxon>
        <taxon>Nocardioidaceae</taxon>
        <taxon>Aeromicrobium</taxon>
    </lineage>
</organism>
<sequence length="310" mass="32489">MSVRASVRREVSLTAFLALTLVAAAWGSTFPIAKDLLTRVPVADYLAVRFGLAALCLLALRPRVLATLDRRAVVGGAAVGAVYGLGQWLQFEGLTRSSPTVAAFIVSMYIVFVPAITVVLLRTRVSRRLAVSVVVATLGIAVMSLRGWAFGTGEAITLVAAAAYAVHVLALSAVARPGQAHALAVVQMATITVVLAPWALVGGVTLPSTSADWTSMIYLALIAGGVAMLVQTWAQARIAAAQAAVVMTTEPVWAAILSVLIWHETLDFRTMLGGVLVLVAAVLVLGDEPSPRPRDTTASTSPLDTPTREE</sequence>
<evidence type="ECO:0000256" key="2">
    <source>
        <dbReference type="ARBA" id="ARBA00007362"/>
    </source>
</evidence>
<feature type="transmembrane region" description="Helical" evidence="8">
    <location>
        <begin position="72"/>
        <end position="89"/>
    </location>
</feature>
<feature type="transmembrane region" description="Helical" evidence="8">
    <location>
        <begin position="129"/>
        <end position="149"/>
    </location>
</feature>
<feature type="transmembrane region" description="Helical" evidence="8">
    <location>
        <begin position="243"/>
        <end position="262"/>
    </location>
</feature>
<dbReference type="Pfam" id="PF00892">
    <property type="entry name" value="EamA"/>
    <property type="match status" value="2"/>
</dbReference>
<dbReference type="EMBL" id="RDBF01000001">
    <property type="protein sequence ID" value="RLV57421.1"/>
    <property type="molecule type" value="Genomic_DNA"/>
</dbReference>
<keyword evidence="4 8" id="KW-0812">Transmembrane</keyword>
<comment type="similarity">
    <text evidence="2">Belongs to the EamA transporter family.</text>
</comment>
<gene>
    <name evidence="10" type="ORF">D9V41_01950</name>
</gene>
<dbReference type="Proteomes" id="UP000282515">
    <property type="component" value="Unassembled WGS sequence"/>
</dbReference>
<feature type="transmembrane region" description="Helical" evidence="8">
    <location>
        <begin position="268"/>
        <end position="286"/>
    </location>
</feature>
<dbReference type="InterPro" id="IPR051258">
    <property type="entry name" value="Diverse_Substrate_Transporter"/>
</dbReference>
<dbReference type="AlphaFoldDB" id="A0A3L8PPX6"/>
<evidence type="ECO:0000259" key="9">
    <source>
        <dbReference type="Pfam" id="PF00892"/>
    </source>
</evidence>
<feature type="transmembrane region" description="Helical" evidence="8">
    <location>
        <begin position="155"/>
        <end position="175"/>
    </location>
</feature>
<proteinExistence type="inferred from homology"/>
<evidence type="ECO:0000256" key="8">
    <source>
        <dbReference type="SAM" id="Phobius"/>
    </source>
</evidence>
<keyword evidence="6 8" id="KW-0472">Membrane</keyword>
<keyword evidence="3" id="KW-1003">Cell membrane</keyword>
<dbReference type="SUPFAM" id="SSF103481">
    <property type="entry name" value="Multidrug resistance efflux transporter EmrE"/>
    <property type="match status" value="2"/>
</dbReference>
<dbReference type="OrthoDB" id="3182968at2"/>
<feature type="domain" description="EamA" evidence="9">
    <location>
        <begin position="153"/>
        <end position="285"/>
    </location>
</feature>
<keyword evidence="11" id="KW-1185">Reference proteome</keyword>
<name>A0A3L8PPX6_9ACTN</name>
<accession>A0A3L8PPX6</accession>
<evidence type="ECO:0000256" key="7">
    <source>
        <dbReference type="SAM" id="MobiDB-lite"/>
    </source>
</evidence>
<dbReference type="GO" id="GO:0005886">
    <property type="term" value="C:plasma membrane"/>
    <property type="evidence" value="ECO:0007669"/>
    <property type="project" value="UniProtKB-SubCell"/>
</dbReference>
<comment type="caution">
    <text evidence="10">The sequence shown here is derived from an EMBL/GenBank/DDBJ whole genome shotgun (WGS) entry which is preliminary data.</text>
</comment>
<feature type="transmembrane region" description="Helical" evidence="8">
    <location>
        <begin position="43"/>
        <end position="60"/>
    </location>
</feature>
<evidence type="ECO:0000256" key="3">
    <source>
        <dbReference type="ARBA" id="ARBA00022475"/>
    </source>
</evidence>
<keyword evidence="5 8" id="KW-1133">Transmembrane helix</keyword>
<feature type="transmembrane region" description="Helical" evidence="8">
    <location>
        <begin position="101"/>
        <end position="122"/>
    </location>
</feature>
<evidence type="ECO:0000256" key="4">
    <source>
        <dbReference type="ARBA" id="ARBA00022692"/>
    </source>
</evidence>
<evidence type="ECO:0000313" key="11">
    <source>
        <dbReference type="Proteomes" id="UP000282515"/>
    </source>
</evidence>
<feature type="domain" description="EamA" evidence="9">
    <location>
        <begin position="16"/>
        <end position="144"/>
    </location>
</feature>
<feature type="region of interest" description="Disordered" evidence="7">
    <location>
        <begin position="290"/>
        <end position="310"/>
    </location>
</feature>
<comment type="subcellular location">
    <subcellularLocation>
        <location evidence="1">Cell membrane</location>
        <topology evidence="1">Multi-pass membrane protein</topology>
    </subcellularLocation>
</comment>
<feature type="transmembrane region" description="Helical" evidence="8">
    <location>
        <begin position="213"/>
        <end position="231"/>
    </location>
</feature>
<dbReference type="InterPro" id="IPR000620">
    <property type="entry name" value="EamA_dom"/>
</dbReference>
<reference evidence="10 11" key="1">
    <citation type="submission" date="2018-10" db="EMBL/GenBank/DDBJ databases">
        <title>Aeromicrobium sp. 9W16Y-2 whole genome shotgun sequence.</title>
        <authorList>
            <person name="Li F."/>
        </authorList>
    </citation>
    <scope>NUCLEOTIDE SEQUENCE [LARGE SCALE GENOMIC DNA]</scope>
    <source>
        <strain evidence="10 11">9W16Y-2</strain>
    </source>
</reference>
<evidence type="ECO:0000256" key="5">
    <source>
        <dbReference type="ARBA" id="ARBA00022989"/>
    </source>
</evidence>
<evidence type="ECO:0000256" key="1">
    <source>
        <dbReference type="ARBA" id="ARBA00004651"/>
    </source>
</evidence>
<protein>
    <submittedName>
        <fullName evidence="10">DMT family transporter</fullName>
    </submittedName>
</protein>
<dbReference type="PANTHER" id="PTHR42920:SF5">
    <property type="entry name" value="EAMA DOMAIN-CONTAINING PROTEIN"/>
    <property type="match status" value="1"/>
</dbReference>